<comment type="similarity">
    <text evidence="3">Belongs to the CFAP36 family.</text>
</comment>
<dbReference type="Pfam" id="PF11527">
    <property type="entry name" value="ARL2_Bind_BART"/>
    <property type="match status" value="1"/>
</dbReference>
<dbReference type="PANTHER" id="PTHR21532:SF0">
    <property type="entry name" value="CILIA- AND FLAGELLA-ASSOCIATED PROTEIN 36"/>
    <property type="match status" value="1"/>
</dbReference>
<gene>
    <name evidence="14" type="primary">LOC110989733</name>
</gene>
<dbReference type="Proteomes" id="UP000694845">
    <property type="component" value="Unplaced"/>
</dbReference>
<proteinExistence type="inferred from homology"/>
<keyword evidence="6 10" id="KW-0175">Coiled coil</keyword>
<accession>A0A8B7ZWT4</accession>
<evidence type="ECO:0000313" key="14">
    <source>
        <dbReference type="RefSeq" id="XP_022110008.1"/>
    </source>
</evidence>
<evidence type="ECO:0000256" key="1">
    <source>
        <dbReference type="ARBA" id="ARBA00004138"/>
    </source>
</evidence>
<comment type="subcellular location">
    <subcellularLocation>
        <location evidence="1">Cell projection</location>
        <location evidence="1">Cilium</location>
    </subcellularLocation>
    <subcellularLocation>
        <location evidence="2">Cytoplasm</location>
    </subcellularLocation>
</comment>
<dbReference type="GeneID" id="110989733"/>
<evidence type="ECO:0000256" key="6">
    <source>
        <dbReference type="ARBA" id="ARBA00023054"/>
    </source>
</evidence>
<organism evidence="13 14">
    <name type="scientific">Acanthaster planci</name>
    <name type="common">Crown-of-thorns starfish</name>
    <dbReference type="NCBI Taxonomy" id="133434"/>
    <lineage>
        <taxon>Eukaryota</taxon>
        <taxon>Metazoa</taxon>
        <taxon>Echinodermata</taxon>
        <taxon>Eleutherozoa</taxon>
        <taxon>Asterozoa</taxon>
        <taxon>Asteroidea</taxon>
        <taxon>Valvatacea</taxon>
        <taxon>Valvatida</taxon>
        <taxon>Acanthasteridae</taxon>
        <taxon>Acanthaster</taxon>
    </lineage>
</organism>
<dbReference type="Gene3D" id="1.20.1520.10">
    <property type="entry name" value="ADP-ribosylation factor-like 2-binding protein, domain"/>
    <property type="match status" value="1"/>
</dbReference>
<evidence type="ECO:0000259" key="12">
    <source>
        <dbReference type="Pfam" id="PF11527"/>
    </source>
</evidence>
<protein>
    <recommendedName>
        <fullName evidence="4">Cilia- and flagella-associated protein 36</fullName>
    </recommendedName>
    <alternativeName>
        <fullName evidence="9">Coiled-coil domain-containing protein 104</fullName>
    </alternativeName>
</protein>
<dbReference type="InterPro" id="IPR038888">
    <property type="entry name" value="CFAP36"/>
</dbReference>
<keyword evidence="7" id="KW-0969">Cilium</keyword>
<evidence type="ECO:0000256" key="10">
    <source>
        <dbReference type="SAM" id="Coils"/>
    </source>
</evidence>
<dbReference type="GO" id="GO:0005930">
    <property type="term" value="C:axoneme"/>
    <property type="evidence" value="ECO:0007669"/>
    <property type="project" value="TreeGrafter"/>
</dbReference>
<feature type="domain" description="BART" evidence="12">
    <location>
        <begin position="4"/>
        <end position="117"/>
    </location>
</feature>
<evidence type="ECO:0000256" key="5">
    <source>
        <dbReference type="ARBA" id="ARBA00022490"/>
    </source>
</evidence>
<dbReference type="PANTHER" id="PTHR21532">
    <property type="entry name" value="PHOSPHODIESTERASE HL"/>
    <property type="match status" value="1"/>
</dbReference>
<evidence type="ECO:0000256" key="2">
    <source>
        <dbReference type="ARBA" id="ARBA00004496"/>
    </source>
</evidence>
<dbReference type="RefSeq" id="XP_022110008.1">
    <property type="nucleotide sequence ID" value="XM_022254316.1"/>
</dbReference>
<dbReference type="CTD" id="112942"/>
<feature type="region of interest" description="Disordered" evidence="11">
    <location>
        <begin position="218"/>
        <end position="325"/>
    </location>
</feature>
<feature type="compositionally biased region" description="Low complexity" evidence="11">
    <location>
        <begin position="274"/>
        <end position="289"/>
    </location>
</feature>
<dbReference type="InterPro" id="IPR042541">
    <property type="entry name" value="BART_sf"/>
</dbReference>
<evidence type="ECO:0000256" key="4">
    <source>
        <dbReference type="ARBA" id="ARBA00021815"/>
    </source>
</evidence>
<dbReference type="OMA" id="HKSPGHF"/>
<evidence type="ECO:0000256" key="9">
    <source>
        <dbReference type="ARBA" id="ARBA00031593"/>
    </source>
</evidence>
<sequence>MADNAWLVDGVVQYLRSPIWQMPVMGFIDQHCLVFDPEEENKLAYTDIHKKYQQLVEFMLESFVDDIGIKAEDFVKACQGHESQSNASIMTLFEQVEAAQDFEVFKRMMIKHNIELELQALRVMQVRSGMVPDIMQPGKDTTVKYTDATVDTEDERILNEILRKSKEEYDALKKQGNEKEAGIDALMDKALASSREEAERLKKEKEKEEEMLSKALKLSISTDSSKSTSSSSGLPPVTQQSQKPSSRPESKASTVSSTSSSKPAPAAPAPAAPAPTAAAKNVSSAQAAADWLSTAKAEAAAEEAGRGSRASVSSSDANELKKREEYLKKQRDLLIEMKRKEREKNFKKETESQSKASSRPKSARAARQATAGEVKVDPATSAEQEKKLKMRLALADRLKKEVINEK</sequence>
<feature type="compositionally biased region" description="Polar residues" evidence="11">
    <location>
        <begin position="237"/>
        <end position="247"/>
    </location>
</feature>
<feature type="compositionally biased region" description="Basic and acidic residues" evidence="11">
    <location>
        <begin position="337"/>
        <end position="352"/>
    </location>
</feature>
<dbReference type="GO" id="GO:0097546">
    <property type="term" value="C:ciliary base"/>
    <property type="evidence" value="ECO:0007669"/>
    <property type="project" value="TreeGrafter"/>
</dbReference>
<feature type="compositionally biased region" description="Low complexity" evidence="11">
    <location>
        <begin position="218"/>
        <end position="232"/>
    </location>
</feature>
<reference evidence="14" key="1">
    <citation type="submission" date="2025-08" db="UniProtKB">
        <authorList>
            <consortium name="RefSeq"/>
        </authorList>
    </citation>
    <scope>IDENTIFICATION</scope>
</reference>
<feature type="compositionally biased region" description="Low complexity" evidence="11">
    <location>
        <begin position="353"/>
        <end position="369"/>
    </location>
</feature>
<keyword evidence="13" id="KW-1185">Reference proteome</keyword>
<feature type="coiled-coil region" evidence="10">
    <location>
        <begin position="155"/>
        <end position="218"/>
    </location>
</feature>
<evidence type="ECO:0000256" key="3">
    <source>
        <dbReference type="ARBA" id="ARBA00007460"/>
    </source>
</evidence>
<feature type="compositionally biased region" description="Low complexity" evidence="11">
    <location>
        <begin position="251"/>
        <end position="264"/>
    </location>
</feature>
<dbReference type="OrthoDB" id="272687at2759"/>
<dbReference type="AlphaFoldDB" id="A0A8B7ZWT4"/>
<evidence type="ECO:0000256" key="7">
    <source>
        <dbReference type="ARBA" id="ARBA00023069"/>
    </source>
</evidence>
<feature type="region of interest" description="Disordered" evidence="11">
    <location>
        <begin position="337"/>
        <end position="386"/>
    </location>
</feature>
<evidence type="ECO:0000256" key="8">
    <source>
        <dbReference type="ARBA" id="ARBA00023273"/>
    </source>
</evidence>
<dbReference type="InterPro" id="IPR023379">
    <property type="entry name" value="BART_dom"/>
</dbReference>
<keyword evidence="5" id="KW-0963">Cytoplasm</keyword>
<keyword evidence="8" id="KW-0966">Cell projection</keyword>
<evidence type="ECO:0000256" key="11">
    <source>
        <dbReference type="SAM" id="MobiDB-lite"/>
    </source>
</evidence>
<evidence type="ECO:0000313" key="13">
    <source>
        <dbReference type="Proteomes" id="UP000694845"/>
    </source>
</evidence>
<name>A0A8B7ZWT4_ACAPL</name>